<name>A0A2P7QW27_9SPHN</name>
<proteinExistence type="predicted"/>
<evidence type="ECO:0000313" key="2">
    <source>
        <dbReference type="Proteomes" id="UP000241167"/>
    </source>
</evidence>
<sequence length="105" mass="12074">MPIKRRISKGRAALSDQELEDLFYGPGSCLFNGEGYLGPHGDGLWHEKSPEVQQAVMLAMRSDWERHGPRVMAAWEARTAHEREIVERYYADTQPWALREFGEAQ</sequence>
<dbReference type="AlphaFoldDB" id="A0A2P7QW27"/>
<accession>A0A2P7QW27</accession>
<organism evidence="1 2">
    <name type="scientific">Allosphingosinicella deserti</name>
    <dbReference type="NCBI Taxonomy" id="2116704"/>
    <lineage>
        <taxon>Bacteria</taxon>
        <taxon>Pseudomonadati</taxon>
        <taxon>Pseudomonadota</taxon>
        <taxon>Alphaproteobacteria</taxon>
        <taxon>Sphingomonadales</taxon>
        <taxon>Sphingomonadaceae</taxon>
        <taxon>Allosphingosinicella</taxon>
    </lineage>
</organism>
<gene>
    <name evidence="1" type="ORF">C7I55_07930</name>
</gene>
<dbReference type="Proteomes" id="UP000241167">
    <property type="component" value="Unassembled WGS sequence"/>
</dbReference>
<protein>
    <submittedName>
        <fullName evidence="1">Uncharacterized protein</fullName>
    </submittedName>
</protein>
<reference evidence="1 2" key="1">
    <citation type="submission" date="2018-03" db="EMBL/GenBank/DDBJ databases">
        <title>The draft genome of Sphingosinicella sp. GL-C-18.</title>
        <authorList>
            <person name="Liu L."/>
            <person name="Li L."/>
            <person name="Liang L."/>
            <person name="Zhang X."/>
            <person name="Wang T."/>
        </authorList>
    </citation>
    <scope>NUCLEOTIDE SEQUENCE [LARGE SCALE GENOMIC DNA]</scope>
    <source>
        <strain evidence="1 2">GL-C-18</strain>
    </source>
</reference>
<keyword evidence="2" id="KW-1185">Reference proteome</keyword>
<comment type="caution">
    <text evidence="1">The sequence shown here is derived from an EMBL/GenBank/DDBJ whole genome shotgun (WGS) entry which is preliminary data.</text>
</comment>
<evidence type="ECO:0000313" key="1">
    <source>
        <dbReference type="EMBL" id="PSJ42154.1"/>
    </source>
</evidence>
<dbReference type="EMBL" id="PXYI01000002">
    <property type="protein sequence ID" value="PSJ42154.1"/>
    <property type="molecule type" value="Genomic_DNA"/>
</dbReference>
<dbReference type="RefSeq" id="WP_106512321.1">
    <property type="nucleotide sequence ID" value="NZ_PXYI01000002.1"/>
</dbReference>